<keyword evidence="2" id="KW-0326">Glycosidase</keyword>
<dbReference type="PANTHER" id="PTHR40446">
    <property type="entry name" value="N-ACETYLGLUCOSAMINE-1-PHOSPHODIESTER ALPHA-N-ACETYLGLUCOSAMINIDASE"/>
    <property type="match status" value="1"/>
</dbReference>
<feature type="domain" description="Phosphodiester glycosidase" evidence="1">
    <location>
        <begin position="180"/>
        <end position="352"/>
    </location>
</feature>
<name>A0ABS0F318_9BACL</name>
<gene>
    <name evidence="2" type="ORF">IW967_07435</name>
</gene>
<reference evidence="2 3" key="1">
    <citation type="submission" date="2020-11" db="EMBL/GenBank/DDBJ databases">
        <title>Genomic insight of Alicyclobacillus mali FL 18 reveals a new arsenic-resistant strain, with potential in environmental biotechnology.</title>
        <authorList>
            <person name="Fiorentino G."/>
            <person name="Gallo G."/>
            <person name="Aulitto M."/>
        </authorList>
    </citation>
    <scope>NUCLEOTIDE SEQUENCE [LARGE SCALE GENOMIC DNA]</scope>
    <source>
        <strain evidence="2 3">FL 18</strain>
    </source>
</reference>
<comment type="caution">
    <text evidence="2">The sequence shown here is derived from an EMBL/GenBank/DDBJ whole genome shotgun (WGS) entry which is preliminary data.</text>
</comment>
<organism evidence="2 3">
    <name type="scientific">Alicyclobacillus mali</name>
    <name type="common">ex Roth et al. 2021</name>
    <dbReference type="NCBI Taxonomy" id="1123961"/>
    <lineage>
        <taxon>Bacteria</taxon>
        <taxon>Bacillati</taxon>
        <taxon>Bacillota</taxon>
        <taxon>Bacilli</taxon>
        <taxon>Bacillales</taxon>
        <taxon>Alicyclobacillaceae</taxon>
        <taxon>Alicyclobacillus</taxon>
    </lineage>
</organism>
<evidence type="ECO:0000259" key="1">
    <source>
        <dbReference type="Pfam" id="PF09992"/>
    </source>
</evidence>
<dbReference type="EMBL" id="JADPKZ010000038">
    <property type="protein sequence ID" value="MBF8377698.1"/>
    <property type="molecule type" value="Genomic_DNA"/>
</dbReference>
<dbReference type="InterPro" id="IPR018711">
    <property type="entry name" value="NAGPA"/>
</dbReference>
<dbReference type="Proteomes" id="UP000642910">
    <property type="component" value="Unassembled WGS sequence"/>
</dbReference>
<evidence type="ECO:0000313" key="3">
    <source>
        <dbReference type="Proteomes" id="UP000642910"/>
    </source>
</evidence>
<evidence type="ECO:0000313" key="2">
    <source>
        <dbReference type="EMBL" id="MBF8377698.1"/>
    </source>
</evidence>
<dbReference type="GO" id="GO:0016798">
    <property type="term" value="F:hydrolase activity, acting on glycosyl bonds"/>
    <property type="evidence" value="ECO:0007669"/>
    <property type="project" value="UniProtKB-KW"/>
</dbReference>
<keyword evidence="2" id="KW-0378">Hydrolase</keyword>
<dbReference type="PANTHER" id="PTHR40446:SF2">
    <property type="entry name" value="N-ACETYLGLUCOSAMINE-1-PHOSPHODIESTER ALPHA-N-ACETYLGLUCOSAMINIDASE"/>
    <property type="match status" value="1"/>
</dbReference>
<proteinExistence type="predicted"/>
<accession>A0ABS0F318</accession>
<keyword evidence="3" id="KW-1185">Reference proteome</keyword>
<protein>
    <submittedName>
        <fullName evidence="2">Phosphodiester glycosidase family protein</fullName>
    </submittedName>
</protein>
<dbReference type="RefSeq" id="WP_195867496.1">
    <property type="nucleotide sequence ID" value="NZ_JADPKZ010000038.1"/>
</dbReference>
<dbReference type="Pfam" id="PF09992">
    <property type="entry name" value="NAGPA"/>
    <property type="match status" value="1"/>
</dbReference>
<sequence length="354" mass="37083">MLPFDIHSQPYATNTVAPAVGAHAARSTDPIVTRSLTVDGQTVQELVIDLRAPGIEAKPAIANDQLGTTATLAEIAAQNHAVAAINGTFFDAGSDNFPAGALELNGAFVFNASGTLLGFGNSGQTTMLRAKESLSLDVLDPSSSTSQMWPWYLNRLSTDPMRVDVLTPYFGPKTRDPHALVAEVTGGKVTSVRRGEAPIPPGGYDIELGAGEAATTIAERVHVGDPAVLTDTVLALPGQKPVPFAAYPNAIGAGPMLIDSGRIDVEPSLEGLDAPDILDAETLRSVVGTDRAGHLIFLTIHGANVWQEASIAKSLGLWNAMNLDGGSSVGLWYDGRYLTTPKRALATAIVVVRN</sequence>